<protein>
    <recommendedName>
        <fullName evidence="2">YdbS-like PH domain-containing protein</fullName>
    </recommendedName>
</protein>
<feature type="transmembrane region" description="Helical" evidence="1">
    <location>
        <begin position="54"/>
        <end position="75"/>
    </location>
</feature>
<accession>A0A2H0UK07</accession>
<keyword evidence="1" id="KW-0472">Membrane</keyword>
<feature type="transmembrane region" description="Helical" evidence="1">
    <location>
        <begin position="231"/>
        <end position="252"/>
    </location>
</feature>
<dbReference type="AlphaFoldDB" id="A0A2H0UK07"/>
<reference evidence="4" key="1">
    <citation type="submission" date="2017-09" db="EMBL/GenBank/DDBJ databases">
        <title>Depth-based differentiation of microbial function through sediment-hosted aquifers and enrichment of novel symbionts in the deep terrestrial subsurface.</title>
        <authorList>
            <person name="Probst A.J."/>
            <person name="Ladd B."/>
            <person name="Jarett J.K."/>
            <person name="Geller-Mcgrath D.E."/>
            <person name="Sieber C.M.K."/>
            <person name="Emerson J.B."/>
            <person name="Anantharaman K."/>
            <person name="Thomas B.C."/>
            <person name="Malmstrom R."/>
            <person name="Stieglmeier M."/>
            <person name="Klingl A."/>
            <person name="Woyke T."/>
            <person name="Ryan C.M."/>
            <person name="Banfield J.F."/>
        </authorList>
    </citation>
    <scope>NUCLEOTIDE SEQUENCE [LARGE SCALE GENOMIC DNA]</scope>
</reference>
<dbReference type="PANTHER" id="PTHR34473:SF2">
    <property type="entry name" value="UPF0699 TRANSMEMBRANE PROTEIN YDBT"/>
    <property type="match status" value="1"/>
</dbReference>
<dbReference type="EMBL" id="PFBD01000028">
    <property type="protein sequence ID" value="PIR86720.1"/>
    <property type="molecule type" value="Genomic_DNA"/>
</dbReference>
<feature type="transmembrane region" description="Helical" evidence="1">
    <location>
        <begin position="21"/>
        <end position="42"/>
    </location>
</feature>
<proteinExistence type="predicted"/>
<dbReference type="Proteomes" id="UP000229526">
    <property type="component" value="Unassembled WGS sequence"/>
</dbReference>
<dbReference type="Pfam" id="PF03703">
    <property type="entry name" value="bPH_2"/>
    <property type="match status" value="2"/>
</dbReference>
<evidence type="ECO:0000313" key="3">
    <source>
        <dbReference type="EMBL" id="PIR86720.1"/>
    </source>
</evidence>
<evidence type="ECO:0000259" key="2">
    <source>
        <dbReference type="Pfam" id="PF03703"/>
    </source>
</evidence>
<dbReference type="InterPro" id="IPR005182">
    <property type="entry name" value="YdbS-like_PH"/>
</dbReference>
<organism evidence="3 4">
    <name type="scientific">Candidatus Harrisonbacteria bacterium CG10_big_fil_rev_8_21_14_0_10_49_15</name>
    <dbReference type="NCBI Taxonomy" id="1974587"/>
    <lineage>
        <taxon>Bacteria</taxon>
        <taxon>Candidatus Harrisoniibacteriota</taxon>
    </lineage>
</organism>
<feature type="domain" description="YdbS-like PH" evidence="2">
    <location>
        <begin position="81"/>
        <end position="153"/>
    </location>
</feature>
<sequence>MYNRSNLPLSPRKVIKKSMATFFASGLALVITVLFAVVSFLGSDPNHVKNISSAAIFVGSLIFLNIIGQVIYQYYYYKLYDYEFTDEGGMIQKGVISRATGHVRYQRIQNIYIDQDVLDRLFGLYDVHYETAGEHSAFYSHVDGLRKEHANLLSDFLSERTSGLTSKKDIESTTKLASEDAVTDSNSTVEVSSKANPLQPSVRWEKTIKTTLWTGLLLLVVSSSWAEENIIGWLIFLVITIPVLGSCWRVYYGVWYRNFRYSLGSTRGEVYSRVIGSSATLLYYDRIQDVSVSQGILERVFNLYSVFVQSAGSKYSGLAITGLSKESANLIKDFLLERAKLYKPGL</sequence>
<dbReference type="PANTHER" id="PTHR34473">
    <property type="entry name" value="UPF0699 TRANSMEMBRANE PROTEIN YDBS"/>
    <property type="match status" value="1"/>
</dbReference>
<comment type="caution">
    <text evidence="3">The sequence shown here is derived from an EMBL/GenBank/DDBJ whole genome shotgun (WGS) entry which is preliminary data.</text>
</comment>
<feature type="domain" description="YdbS-like PH" evidence="2">
    <location>
        <begin position="256"/>
        <end position="334"/>
    </location>
</feature>
<keyword evidence="1" id="KW-0812">Transmembrane</keyword>
<name>A0A2H0UK07_9BACT</name>
<evidence type="ECO:0000256" key="1">
    <source>
        <dbReference type="SAM" id="Phobius"/>
    </source>
</evidence>
<keyword evidence="1" id="KW-1133">Transmembrane helix</keyword>
<evidence type="ECO:0000313" key="4">
    <source>
        <dbReference type="Proteomes" id="UP000229526"/>
    </source>
</evidence>
<gene>
    <name evidence="3" type="ORF">COU11_04390</name>
</gene>